<feature type="transmembrane region" description="Helical" evidence="1">
    <location>
        <begin position="12"/>
        <end position="31"/>
    </location>
</feature>
<dbReference type="Proteomes" id="UP000448292">
    <property type="component" value="Unassembled WGS sequence"/>
</dbReference>
<gene>
    <name evidence="2" type="ORF">DPQ33_07230</name>
</gene>
<name>A0A7M3MFK2_9BACT</name>
<dbReference type="AlphaFoldDB" id="A0A7M3MFK2"/>
<organism evidence="2 3">
    <name type="scientific">Oceanidesulfovibrio indonesiensis</name>
    <dbReference type="NCBI Taxonomy" id="54767"/>
    <lineage>
        <taxon>Bacteria</taxon>
        <taxon>Pseudomonadati</taxon>
        <taxon>Thermodesulfobacteriota</taxon>
        <taxon>Desulfovibrionia</taxon>
        <taxon>Desulfovibrionales</taxon>
        <taxon>Desulfovibrionaceae</taxon>
        <taxon>Oceanidesulfovibrio</taxon>
    </lineage>
</organism>
<reference evidence="2 3" key="1">
    <citation type="submission" date="2018-06" db="EMBL/GenBank/DDBJ databases">
        <title>Complete genome of Desulfovibrio indonesiensis P37SLT.</title>
        <authorList>
            <person name="Crispim J.S."/>
            <person name="Vidigal P.M.P."/>
            <person name="Silva L.C.F."/>
            <person name="Laguardia C.N."/>
            <person name="Araujo L.C."/>
            <person name="Dias R.S."/>
            <person name="Sousa M.P."/>
            <person name="Paula S.O."/>
            <person name="Silva C."/>
        </authorList>
    </citation>
    <scope>NUCLEOTIDE SEQUENCE [LARGE SCALE GENOMIC DNA]</scope>
    <source>
        <strain evidence="2 3">P37SLT</strain>
    </source>
</reference>
<dbReference type="RefSeq" id="WP_144302548.1">
    <property type="nucleotide sequence ID" value="NZ_QMIE01000005.1"/>
</dbReference>
<evidence type="ECO:0000313" key="2">
    <source>
        <dbReference type="EMBL" id="TVM17895.1"/>
    </source>
</evidence>
<dbReference type="EMBL" id="QMIE01000005">
    <property type="protein sequence ID" value="TVM17895.1"/>
    <property type="molecule type" value="Genomic_DNA"/>
</dbReference>
<accession>A0A7M3MFK2</accession>
<sequence>MLVKNKKNFTYGLILTIGFFVVLFIMFMPIFGGTNAFHAADGLFNSISKASANQFEQVGTTVASLETMPADQEIQLSETVGQNAALLINTTGQEATYENGTLTVRGEINPLLDQMLVDARYMFDNNGAALQDAYGIDPEAALYAWWMYASAASKEFFLDKRFDTAKALDEVRTRTVEVAYNYYGVNPTPASERVGIILFALVFYVVYTIWWGFAIFELFAGVGLTMTKTAKKET</sequence>
<keyword evidence="1" id="KW-1133">Transmembrane helix</keyword>
<feature type="transmembrane region" description="Helical" evidence="1">
    <location>
        <begin position="196"/>
        <end position="224"/>
    </location>
</feature>
<keyword evidence="3" id="KW-1185">Reference proteome</keyword>
<evidence type="ECO:0000313" key="3">
    <source>
        <dbReference type="Proteomes" id="UP000448292"/>
    </source>
</evidence>
<dbReference type="OrthoDB" id="9779692at2"/>
<proteinExistence type="predicted"/>
<comment type="caution">
    <text evidence="2">The sequence shown here is derived from an EMBL/GenBank/DDBJ whole genome shotgun (WGS) entry which is preliminary data.</text>
</comment>
<keyword evidence="1" id="KW-0812">Transmembrane</keyword>
<protein>
    <submittedName>
        <fullName evidence="2">Uncharacterized protein</fullName>
    </submittedName>
</protein>
<evidence type="ECO:0000256" key="1">
    <source>
        <dbReference type="SAM" id="Phobius"/>
    </source>
</evidence>
<keyword evidence="1" id="KW-0472">Membrane</keyword>